<name>N6WSW9_9GAMM</name>
<dbReference type="PATRIC" id="fig|626887.3.peg.916"/>
<dbReference type="EMBL" id="APLQ01000011">
    <property type="protein sequence ID" value="ENO14611.1"/>
    <property type="molecule type" value="Genomic_DNA"/>
</dbReference>
<dbReference type="InterPro" id="IPR036390">
    <property type="entry name" value="WH_DNA-bd_sf"/>
</dbReference>
<evidence type="ECO:0000313" key="2">
    <source>
        <dbReference type="Proteomes" id="UP000013165"/>
    </source>
</evidence>
<evidence type="ECO:0008006" key="3">
    <source>
        <dbReference type="Google" id="ProtNLM"/>
    </source>
</evidence>
<organism evidence="1 2">
    <name type="scientific">Marinobacter nanhaiticus D15-8W</name>
    <dbReference type="NCBI Taxonomy" id="626887"/>
    <lineage>
        <taxon>Bacteria</taxon>
        <taxon>Pseudomonadati</taxon>
        <taxon>Pseudomonadota</taxon>
        <taxon>Gammaproteobacteria</taxon>
        <taxon>Pseudomonadales</taxon>
        <taxon>Marinobacteraceae</taxon>
        <taxon>Marinobacter</taxon>
    </lineage>
</organism>
<dbReference type="HOGENOM" id="CLU_2180686_0_0_6"/>
<dbReference type="SUPFAM" id="SSF46785">
    <property type="entry name" value="Winged helix' DNA-binding domain"/>
    <property type="match status" value="1"/>
</dbReference>
<comment type="caution">
    <text evidence="1">The sequence shown here is derived from an EMBL/GenBank/DDBJ whole genome shotgun (WGS) entry which is preliminary data.</text>
</comment>
<accession>N6WSW9</accession>
<dbReference type="Proteomes" id="UP000013165">
    <property type="component" value="Unassembled WGS sequence"/>
</dbReference>
<dbReference type="STRING" id="626887.J057_04651"/>
<keyword evidence="2" id="KW-1185">Reference proteome</keyword>
<evidence type="ECO:0000313" key="1">
    <source>
        <dbReference type="EMBL" id="ENO14611.1"/>
    </source>
</evidence>
<dbReference type="RefSeq" id="WP_004578908.1">
    <property type="nucleotide sequence ID" value="NZ_AP028878.1"/>
</dbReference>
<protein>
    <recommendedName>
        <fullName evidence="3">ArsR family transcriptional regulator</fullName>
    </recommendedName>
</protein>
<dbReference type="Gene3D" id="1.10.10.10">
    <property type="entry name" value="Winged helix-like DNA-binding domain superfamily/Winged helix DNA-binding domain"/>
    <property type="match status" value="1"/>
</dbReference>
<proteinExistence type="predicted"/>
<gene>
    <name evidence="1" type="ORF">J057_04651</name>
</gene>
<sequence>MADALDDLAERWPGLDMAKLRILREVDRKPGGFMCDIADALHLPHQHVQFHVTTLATGKKGRPSAGLGLVRLEDHLLDRRYREVYLTRAGRHVIRHIRPLLDQEPQESV</sequence>
<dbReference type="AlphaFoldDB" id="N6WSW9"/>
<reference evidence="1 2" key="1">
    <citation type="journal article" date="2013" name="Genome Announc.">
        <title>Genome Sequence of the Polycyclic Aromatic Hydrocarbon-Degrading Bacterium Strain Marinobacter nanhaiticus D15-8WT.</title>
        <authorList>
            <person name="Cui Z."/>
            <person name="Gao W."/>
            <person name="Li Q."/>
            <person name="Xu G."/>
            <person name="Zheng L."/>
        </authorList>
    </citation>
    <scope>NUCLEOTIDE SEQUENCE [LARGE SCALE GENOMIC DNA]</scope>
    <source>
        <strain evidence="1 2">D15-8W</strain>
    </source>
</reference>
<dbReference type="InterPro" id="IPR036388">
    <property type="entry name" value="WH-like_DNA-bd_sf"/>
</dbReference>